<dbReference type="Gene3D" id="3.80.10.10">
    <property type="entry name" value="Ribonuclease Inhibitor"/>
    <property type="match status" value="1"/>
</dbReference>
<evidence type="ECO:0000259" key="1">
    <source>
        <dbReference type="PROSITE" id="PS50181"/>
    </source>
</evidence>
<dbReference type="InterPro" id="IPR036047">
    <property type="entry name" value="F-box-like_dom_sf"/>
</dbReference>
<dbReference type="InterPro" id="IPR032675">
    <property type="entry name" value="LRR_dom_sf"/>
</dbReference>
<proteinExistence type="predicted"/>
<comment type="caution">
    <text evidence="2">The sequence shown here is derived from an EMBL/GenBank/DDBJ whole genome shotgun (WGS) entry which is preliminary data.</text>
</comment>
<protein>
    <recommendedName>
        <fullName evidence="1">F-box domain-containing protein</fullName>
    </recommendedName>
</protein>
<dbReference type="OrthoDB" id="3927840at2759"/>
<accession>A0A9P4L4V0</accession>
<sequence length="430" mass="48773">MVTIDTLPAELINEVIGYLRPHDLTKLARVSKKYRKFAQPALWRNIELHRQDAHHDCFGLSNQPKTARAYLDDQLRDSWSYRGLTGTDFDFDRRNAKFGAAIRKLYRAAGKSQAWSRLAPCVRQLCLTVTHKSPQHIWSMILSLPNLDSVEVIGEYSADNQGPPAVAALREPAATKIRNVRLRGYIPRGFVSAMCKASVSSIVSLDTGILEPPQLFEGDAEEMEFQNMQGFPLYVGPRGVLWYTQESWSPFSSLTHLLLCKRGAFDSPLDMSEEEDLDIREDEAHEVKEIKQWASLLLSVRSTVVEIVLEKRPIYLDYLLDMGMDISSYDQTEFIPDLDSFDSDVYHRILKGVFADGGVWPNLRKVTFRGINLHGFEAEAGEALQAFTTRVLPGVQIEQVRGNYMFFNTRKGTVKNQHGADGLKSLWTRV</sequence>
<dbReference type="AlphaFoldDB" id="A0A9P4L4V0"/>
<gene>
    <name evidence="2" type="ORF">K460DRAFT_293272</name>
</gene>
<dbReference type="RefSeq" id="XP_040784250.1">
    <property type="nucleotide sequence ID" value="XM_040929403.1"/>
</dbReference>
<evidence type="ECO:0000313" key="2">
    <source>
        <dbReference type="EMBL" id="KAF1841687.1"/>
    </source>
</evidence>
<dbReference type="Proteomes" id="UP000800039">
    <property type="component" value="Unassembled WGS sequence"/>
</dbReference>
<dbReference type="SUPFAM" id="SSF81383">
    <property type="entry name" value="F-box domain"/>
    <property type="match status" value="1"/>
</dbReference>
<dbReference type="GeneID" id="63846655"/>
<evidence type="ECO:0000313" key="3">
    <source>
        <dbReference type="Proteomes" id="UP000800039"/>
    </source>
</evidence>
<feature type="domain" description="F-box" evidence="1">
    <location>
        <begin position="1"/>
        <end position="46"/>
    </location>
</feature>
<organism evidence="2 3">
    <name type="scientific">Cucurbitaria berberidis CBS 394.84</name>
    <dbReference type="NCBI Taxonomy" id="1168544"/>
    <lineage>
        <taxon>Eukaryota</taxon>
        <taxon>Fungi</taxon>
        <taxon>Dikarya</taxon>
        <taxon>Ascomycota</taxon>
        <taxon>Pezizomycotina</taxon>
        <taxon>Dothideomycetes</taxon>
        <taxon>Pleosporomycetidae</taxon>
        <taxon>Pleosporales</taxon>
        <taxon>Pleosporineae</taxon>
        <taxon>Cucurbitariaceae</taxon>
        <taxon>Cucurbitaria</taxon>
    </lineage>
</organism>
<name>A0A9P4L4V0_9PLEO</name>
<dbReference type="PROSITE" id="PS50181">
    <property type="entry name" value="FBOX"/>
    <property type="match status" value="1"/>
</dbReference>
<dbReference type="InterPro" id="IPR001810">
    <property type="entry name" value="F-box_dom"/>
</dbReference>
<dbReference type="EMBL" id="ML976618">
    <property type="protein sequence ID" value="KAF1841687.1"/>
    <property type="molecule type" value="Genomic_DNA"/>
</dbReference>
<reference evidence="2" key="1">
    <citation type="submission" date="2020-01" db="EMBL/GenBank/DDBJ databases">
        <authorList>
            <consortium name="DOE Joint Genome Institute"/>
            <person name="Haridas S."/>
            <person name="Albert R."/>
            <person name="Binder M."/>
            <person name="Bloem J."/>
            <person name="Labutti K."/>
            <person name="Salamov A."/>
            <person name="Andreopoulos B."/>
            <person name="Baker S.E."/>
            <person name="Barry K."/>
            <person name="Bills G."/>
            <person name="Bluhm B.H."/>
            <person name="Cannon C."/>
            <person name="Castanera R."/>
            <person name="Culley D.E."/>
            <person name="Daum C."/>
            <person name="Ezra D."/>
            <person name="Gonzalez J.B."/>
            <person name="Henrissat B."/>
            <person name="Kuo A."/>
            <person name="Liang C."/>
            <person name="Lipzen A."/>
            <person name="Lutzoni F."/>
            <person name="Magnuson J."/>
            <person name="Mondo S."/>
            <person name="Nolan M."/>
            <person name="Ohm R."/>
            <person name="Pangilinan J."/>
            <person name="Park H.-J."/>
            <person name="Ramirez L."/>
            <person name="Alfaro M."/>
            <person name="Sun H."/>
            <person name="Tritt A."/>
            <person name="Yoshinaga Y."/>
            <person name="Zwiers L.-H."/>
            <person name="Turgeon B.G."/>
            <person name="Goodwin S.B."/>
            <person name="Spatafora J.W."/>
            <person name="Crous P.W."/>
            <person name="Grigoriev I.V."/>
        </authorList>
    </citation>
    <scope>NUCLEOTIDE SEQUENCE</scope>
    <source>
        <strain evidence="2">CBS 394.84</strain>
    </source>
</reference>
<dbReference type="Pfam" id="PF12937">
    <property type="entry name" value="F-box-like"/>
    <property type="match status" value="1"/>
</dbReference>
<keyword evidence="3" id="KW-1185">Reference proteome</keyword>